<evidence type="ECO:0000259" key="1">
    <source>
        <dbReference type="Pfam" id="PF16363"/>
    </source>
</evidence>
<dbReference type="Gene3D" id="3.40.50.720">
    <property type="entry name" value="NAD(P)-binding Rossmann-like Domain"/>
    <property type="match status" value="1"/>
</dbReference>
<dbReference type="CDD" id="cd05252">
    <property type="entry name" value="CDP_GD_SDR_e"/>
    <property type="match status" value="1"/>
</dbReference>
<keyword evidence="2" id="KW-0456">Lyase</keyword>
<reference evidence="2 3" key="1">
    <citation type="submission" date="2024-09" db="EMBL/GenBank/DDBJ databases">
        <title>Paenibacillus zeirhizospherea sp. nov., isolated from surface of the maize (Zea mays) roots in a horticulture field, Hungary.</title>
        <authorList>
            <person name="Marton D."/>
            <person name="Farkas M."/>
            <person name="Bedics A."/>
            <person name="Toth E."/>
            <person name="Tancsics A."/>
            <person name="Boka K."/>
            <person name="Marati G."/>
            <person name="Kriszt B."/>
            <person name="Cserhati M."/>
        </authorList>
    </citation>
    <scope>NUCLEOTIDE SEQUENCE [LARGE SCALE GENOMIC DNA]</scope>
    <source>
        <strain evidence="2 3">JCM 18446</strain>
    </source>
</reference>
<dbReference type="GO" id="GO:0047733">
    <property type="term" value="F:CDP-glucose 4,6-dehydratase activity"/>
    <property type="evidence" value="ECO:0007669"/>
    <property type="project" value="UniProtKB-EC"/>
</dbReference>
<sequence>MAISGEFWKGKKVLLTGHTGFKGSWLTLWLHHLGAEITGYALEPQTEPNLFTEAGVEGICRSVIGDVRNRGHLLETMLAAEPDIVIHMAAQPLVQYSYEHPVETFEVNVMGTVNVLDAVRQTSALNGKLQAFLNVTTDKCYENREWVWGYRESDRLGGYDPYSNSKACSEMVTAAYRSSYFNPDTHPAPLPVVATARAGNVIGGGDWSENRIIPDCIRALSGGGPLMVRNPAAIRPWQHVLEPLSGYLQLIEAMVTHGNTYVGGWNFGPDEDSERNVEWLVRGVGRLWGKDDFYQIQSGSAPHEALNLKLDSAKAKRNLHWSPRWDIHTALQYTVAWYQAHQQHESMRQTCVDQIEAYMASV</sequence>
<keyword evidence="3" id="KW-1185">Reference proteome</keyword>
<protein>
    <submittedName>
        <fullName evidence="2">CDP-glucose 4,6-dehydratase</fullName>
        <ecNumber evidence="2">4.2.1.45</ecNumber>
    </submittedName>
</protein>
<dbReference type="SUPFAM" id="SSF51735">
    <property type="entry name" value="NAD(P)-binding Rossmann-fold domains"/>
    <property type="match status" value="1"/>
</dbReference>
<dbReference type="NCBIfam" id="TIGR02622">
    <property type="entry name" value="CDP_4_6_dhtase"/>
    <property type="match status" value="1"/>
</dbReference>
<name>A0ABV5C6T7_9BACL</name>
<dbReference type="Gene3D" id="3.90.25.10">
    <property type="entry name" value="UDP-galactose 4-epimerase, domain 1"/>
    <property type="match status" value="1"/>
</dbReference>
<dbReference type="EMBL" id="JBHIRY010000031">
    <property type="protein sequence ID" value="MFB5763229.1"/>
    <property type="molecule type" value="Genomic_DNA"/>
</dbReference>
<comment type="caution">
    <text evidence="2">The sequence shown here is derived from an EMBL/GenBank/DDBJ whole genome shotgun (WGS) entry which is preliminary data.</text>
</comment>
<dbReference type="InterPro" id="IPR016040">
    <property type="entry name" value="NAD(P)-bd_dom"/>
</dbReference>
<dbReference type="InterPro" id="IPR013445">
    <property type="entry name" value="CDP_4_6_deHydtase"/>
</dbReference>
<dbReference type="InterPro" id="IPR036291">
    <property type="entry name" value="NAD(P)-bd_dom_sf"/>
</dbReference>
<organism evidence="2 3">
    <name type="scientific">Paenibacillus medicaginis</name>
    <dbReference type="NCBI Taxonomy" id="1470560"/>
    <lineage>
        <taxon>Bacteria</taxon>
        <taxon>Bacillati</taxon>
        <taxon>Bacillota</taxon>
        <taxon>Bacilli</taxon>
        <taxon>Bacillales</taxon>
        <taxon>Paenibacillaceae</taxon>
        <taxon>Paenibacillus</taxon>
    </lineage>
</organism>
<dbReference type="Proteomes" id="UP001580430">
    <property type="component" value="Unassembled WGS sequence"/>
</dbReference>
<gene>
    <name evidence="2" type="primary">rfbG</name>
    <name evidence="2" type="ORF">ACE5LO_22895</name>
</gene>
<dbReference type="PANTHER" id="PTHR43000">
    <property type="entry name" value="DTDP-D-GLUCOSE 4,6-DEHYDRATASE-RELATED"/>
    <property type="match status" value="1"/>
</dbReference>
<accession>A0ABV5C6T7</accession>
<dbReference type="EC" id="4.2.1.45" evidence="2"/>
<feature type="domain" description="NAD(P)-binding" evidence="1">
    <location>
        <begin position="14"/>
        <end position="331"/>
    </location>
</feature>
<proteinExistence type="predicted"/>
<dbReference type="Pfam" id="PF16363">
    <property type="entry name" value="GDP_Man_Dehyd"/>
    <property type="match status" value="1"/>
</dbReference>
<evidence type="ECO:0000313" key="3">
    <source>
        <dbReference type="Proteomes" id="UP001580430"/>
    </source>
</evidence>
<dbReference type="RefSeq" id="WP_375522281.1">
    <property type="nucleotide sequence ID" value="NZ_JBHIRY010000031.1"/>
</dbReference>
<evidence type="ECO:0000313" key="2">
    <source>
        <dbReference type="EMBL" id="MFB5763229.1"/>
    </source>
</evidence>